<dbReference type="EMBL" id="ABCB02000021">
    <property type="protein sequence ID" value="EDO59665.1"/>
    <property type="molecule type" value="Genomic_DNA"/>
</dbReference>
<gene>
    <name evidence="3" type="ORF">CH238_04095</name>
    <name evidence="2" type="ORF">CLOLEP_03715</name>
</gene>
<proteinExistence type="predicted"/>
<reference evidence="2 4" key="2">
    <citation type="submission" date="2007-08" db="EMBL/GenBank/DDBJ databases">
        <authorList>
            <person name="Fulton L."/>
            <person name="Clifton S."/>
            <person name="Fulton B."/>
            <person name="Xu J."/>
            <person name="Minx P."/>
            <person name="Pepin K.H."/>
            <person name="Johnson M."/>
            <person name="Thiruvilangam P."/>
            <person name="Bhonagiri V."/>
            <person name="Nash W.E."/>
            <person name="Wang C."/>
            <person name="Mardis E.R."/>
            <person name="Wilson R.K."/>
        </authorList>
    </citation>
    <scope>NUCLEOTIDE SEQUENCE [LARGE SCALE GENOMIC DNA]</scope>
    <source>
        <strain evidence="2 4">DSM 753</strain>
    </source>
</reference>
<evidence type="ECO:0000313" key="3">
    <source>
        <dbReference type="EMBL" id="PEQ25223.1"/>
    </source>
</evidence>
<dbReference type="InterPro" id="IPR039523">
    <property type="entry name" value="RimK-rel_E_lig_ATP-grasp"/>
</dbReference>
<sequence>MWQRIKTFFARVQTMSVKAMWMMIQKIHAESHVSRLFILCDMVWCAVHYGVGYLEYRVFGWVYIRGKKRKTFMTMQDNLRVCRLANDKAYLPLFEDKLQFNEKFREFVHRDFLDLRKASFEEFQAFCQSHPVIFVKETDGFGGVGARKLSASDYQAEPSCRALYQELKDNRLFVVEECVVQCEKMNLLCPASINTLRMVTVLAGGKPYLMYTLVRMGNGTKAVDNISSGGMYAPVDENGVIFKPAFCDKTGELYEIHPFTKTKLVGFQIPFYAQAVEMVFEAAQRVPQVGYVGWDVAMAEDGPLLIEGNTMPGYDMPQNYYHLRDEKAGILSRFQEVLGERLEAN</sequence>
<dbReference type="HOGENOM" id="CLU_058784_0_0_9"/>
<dbReference type="Proteomes" id="UP000003490">
    <property type="component" value="Unassembled WGS sequence"/>
</dbReference>
<protein>
    <recommendedName>
        <fullName evidence="1">Alpha-L-glutamate ligase-related protein ATP-grasp domain-containing protein</fullName>
    </recommendedName>
</protein>
<reference evidence="3 5" key="3">
    <citation type="submission" date="2017-07" db="EMBL/GenBank/DDBJ databases">
        <title>Prevalence of linear plasmids in Cutibacterium (Propionibacterium) acnes isolates obtained from prostatic tissue.</title>
        <authorList>
            <person name="Davidsson S."/>
            <person name="Carlsson J."/>
            <person name="Molling P."/>
            <person name="Andren O."/>
            <person name="Andersson S.-O."/>
            <person name="Brzuszkiewicz E."/>
            <person name="Poehlein A."/>
            <person name="Al-Zeer M."/>
            <person name="Brinkmann V."/>
            <person name="Scavenius C."/>
            <person name="Nazipi S."/>
            <person name="Soderquist B."/>
            <person name="Bruggemann H."/>
        </authorList>
    </citation>
    <scope>NUCLEOTIDE SEQUENCE [LARGE SCALE GENOMIC DNA]</scope>
    <source>
        <strain evidence="3 5">DSM 753</strain>
    </source>
</reference>
<dbReference type="AlphaFoldDB" id="A7VYN7"/>
<dbReference type="Proteomes" id="UP000220611">
    <property type="component" value="Unassembled WGS sequence"/>
</dbReference>
<organism evidence="2 4">
    <name type="scientific">[Clostridium] leptum DSM 753</name>
    <dbReference type="NCBI Taxonomy" id="428125"/>
    <lineage>
        <taxon>Bacteria</taxon>
        <taxon>Bacillati</taxon>
        <taxon>Bacillota</taxon>
        <taxon>Clostridia</taxon>
        <taxon>Eubacteriales</taxon>
        <taxon>Oscillospiraceae</taxon>
        <taxon>Oscillospiraceae incertae sedis</taxon>
    </lineage>
</organism>
<name>A7VYN7_9FIRM</name>
<feature type="domain" description="Alpha-L-glutamate ligase-related protein ATP-grasp" evidence="1">
    <location>
        <begin position="157"/>
        <end position="318"/>
    </location>
</feature>
<comment type="caution">
    <text evidence="2">The sequence shown here is derived from an EMBL/GenBank/DDBJ whole genome shotgun (WGS) entry which is preliminary data.</text>
</comment>
<reference evidence="2 4" key="1">
    <citation type="submission" date="2007-08" db="EMBL/GenBank/DDBJ databases">
        <title>Draft genome sequence of Clostridium leptum (DSM 753).</title>
        <authorList>
            <person name="Sudarsanam P."/>
            <person name="Ley R."/>
            <person name="Guruge J."/>
            <person name="Turnbaugh P.J."/>
            <person name="Mahowald M."/>
            <person name="Liep D."/>
            <person name="Gordon J."/>
        </authorList>
    </citation>
    <scope>NUCLEOTIDE SEQUENCE [LARGE SCALE GENOMIC DNA]</scope>
    <source>
        <strain evidence="2 4">DSM 753</strain>
    </source>
</reference>
<evidence type="ECO:0000313" key="5">
    <source>
        <dbReference type="Proteomes" id="UP000220611"/>
    </source>
</evidence>
<dbReference type="EMBL" id="NOXF01000002">
    <property type="protein sequence ID" value="PEQ25223.1"/>
    <property type="molecule type" value="Genomic_DNA"/>
</dbReference>
<dbReference type="Gene3D" id="3.30.470.20">
    <property type="entry name" value="ATP-grasp fold, B domain"/>
    <property type="match status" value="1"/>
</dbReference>
<dbReference type="eggNOG" id="COG0110">
    <property type="taxonomic scope" value="Bacteria"/>
</dbReference>
<dbReference type="SUPFAM" id="SSF56059">
    <property type="entry name" value="Glutathione synthetase ATP-binding domain-like"/>
    <property type="match status" value="1"/>
</dbReference>
<dbReference type="Pfam" id="PF14397">
    <property type="entry name" value="ATPgrasp_ST"/>
    <property type="match status" value="1"/>
</dbReference>
<evidence type="ECO:0000259" key="1">
    <source>
        <dbReference type="Pfam" id="PF14397"/>
    </source>
</evidence>
<accession>A7VYN7</accession>
<keyword evidence="5" id="KW-1185">Reference proteome</keyword>
<evidence type="ECO:0000313" key="4">
    <source>
        <dbReference type="Proteomes" id="UP000003490"/>
    </source>
</evidence>
<dbReference type="OrthoDB" id="8736147at2"/>
<evidence type="ECO:0000313" key="2">
    <source>
        <dbReference type="EMBL" id="EDO59665.1"/>
    </source>
</evidence>